<name>A0A0D1ZJG2_9EURO</name>
<keyword evidence="2" id="KW-1185">Reference proteome</keyword>
<evidence type="ECO:0008006" key="3">
    <source>
        <dbReference type="Google" id="ProtNLM"/>
    </source>
</evidence>
<gene>
    <name evidence="1" type="ORF">PV07_07803</name>
</gene>
<evidence type="ECO:0000313" key="2">
    <source>
        <dbReference type="Proteomes" id="UP000054466"/>
    </source>
</evidence>
<protein>
    <recommendedName>
        <fullName evidence="3">DUF3431 domain-containing protein</fullName>
    </recommendedName>
</protein>
<dbReference type="VEuPathDB" id="FungiDB:PV07_07803"/>
<dbReference type="HOGENOM" id="CLU_031559_1_1_1"/>
<sequence length="371" mass="42439">MRLFRRSSILSLVLGALILTFLLHNIRNRQSYFDGQDGPLYDPSLFSAGTAKPAGENYTRVLVMARLSTEDTSWLDRDLPELPKMIYTVDSADSGLPANKGREAMAYLTYIIDHYDSLPDVVLFFHPRKRSWHNNIVLDTDTAITIKLLSDAHVVRQGYFNTRCHLDPGCPDWLHVDRPRRQHDLRRKPEELALTSGLFHDLFGADVPVPRALSQPCCAQFAVSGARIRQRPLHEYVHYRAWLLRTALDDSTAGRILEYVWQYIFTGVFEFCPSRHRCYCDGYGICFEGGKDGLRRWLDAFGAKEALDAELLARWEGGDKGGSDKFKTLKNRSGRLGRELDDAREQAVRRGFDPQTRARECGREWHEGNGF</sequence>
<evidence type="ECO:0000313" key="1">
    <source>
        <dbReference type="EMBL" id="KIW28121.1"/>
    </source>
</evidence>
<dbReference type="Pfam" id="PF11913">
    <property type="entry name" value="DUF3431"/>
    <property type="match status" value="1"/>
</dbReference>
<dbReference type="AlphaFoldDB" id="A0A0D1ZJG2"/>
<dbReference type="RefSeq" id="XP_016248337.1">
    <property type="nucleotide sequence ID" value="XM_016394918.1"/>
</dbReference>
<dbReference type="OrthoDB" id="426718at2759"/>
<proteinExistence type="predicted"/>
<dbReference type="GeneID" id="27346997"/>
<dbReference type="Proteomes" id="UP000054466">
    <property type="component" value="Unassembled WGS sequence"/>
</dbReference>
<dbReference type="PANTHER" id="PTHR37490:SF3">
    <property type="entry name" value="DUF3431 DOMAIN CONTAINING PROTEIN"/>
    <property type="match status" value="1"/>
</dbReference>
<dbReference type="EMBL" id="KN847043">
    <property type="protein sequence ID" value="KIW28121.1"/>
    <property type="molecule type" value="Genomic_DNA"/>
</dbReference>
<reference evidence="1 2" key="1">
    <citation type="submission" date="2015-01" db="EMBL/GenBank/DDBJ databases">
        <title>The Genome Sequence of Cladophialophora immunda CBS83496.</title>
        <authorList>
            <consortium name="The Broad Institute Genomics Platform"/>
            <person name="Cuomo C."/>
            <person name="de Hoog S."/>
            <person name="Gorbushina A."/>
            <person name="Stielow B."/>
            <person name="Teixiera M."/>
            <person name="Abouelleil A."/>
            <person name="Chapman S.B."/>
            <person name="Priest M."/>
            <person name="Young S.K."/>
            <person name="Wortman J."/>
            <person name="Nusbaum C."/>
            <person name="Birren B."/>
        </authorList>
    </citation>
    <scope>NUCLEOTIDE SEQUENCE [LARGE SCALE GENOMIC DNA]</scope>
    <source>
        <strain evidence="1 2">CBS 83496</strain>
    </source>
</reference>
<organism evidence="1 2">
    <name type="scientific">Cladophialophora immunda</name>
    <dbReference type="NCBI Taxonomy" id="569365"/>
    <lineage>
        <taxon>Eukaryota</taxon>
        <taxon>Fungi</taxon>
        <taxon>Dikarya</taxon>
        <taxon>Ascomycota</taxon>
        <taxon>Pezizomycotina</taxon>
        <taxon>Eurotiomycetes</taxon>
        <taxon>Chaetothyriomycetidae</taxon>
        <taxon>Chaetothyriales</taxon>
        <taxon>Herpotrichiellaceae</taxon>
        <taxon>Cladophialophora</taxon>
    </lineage>
</organism>
<dbReference type="InterPro" id="IPR021838">
    <property type="entry name" value="DUF3431"/>
</dbReference>
<accession>A0A0D1ZJG2</accession>
<dbReference type="PANTHER" id="PTHR37490">
    <property type="entry name" value="EXPRESSED PROTEIN"/>
    <property type="match status" value="1"/>
</dbReference>